<accession>A0A2N5TS46</accession>
<dbReference type="GO" id="GO:0005938">
    <property type="term" value="C:cell cortex"/>
    <property type="evidence" value="ECO:0007669"/>
    <property type="project" value="TreeGrafter"/>
</dbReference>
<name>A0A2N5TS46_9BASI</name>
<dbReference type="Gene3D" id="1.10.506.10">
    <property type="entry name" value="GTPase Activation - p120gap, domain 1"/>
    <property type="match status" value="2"/>
</dbReference>
<dbReference type="InterPro" id="IPR001936">
    <property type="entry name" value="RasGAP_dom"/>
</dbReference>
<proteinExistence type="predicted"/>
<dbReference type="GO" id="GO:0005096">
    <property type="term" value="F:GTPase activator activity"/>
    <property type="evidence" value="ECO:0007669"/>
    <property type="project" value="TreeGrafter"/>
</dbReference>
<dbReference type="PROSITE" id="PS50018">
    <property type="entry name" value="RAS_GTPASE_ACTIV_2"/>
    <property type="match status" value="1"/>
</dbReference>
<dbReference type="Pfam" id="PF00616">
    <property type="entry name" value="RasGAP"/>
    <property type="match status" value="1"/>
</dbReference>
<protein>
    <recommendedName>
        <fullName evidence="1">Ras-GAP domain-containing protein</fullName>
    </recommendedName>
</protein>
<dbReference type="OrthoDB" id="775356at2759"/>
<gene>
    <name evidence="2" type="ORF">PCANC_20957</name>
</gene>
<dbReference type="InterPro" id="IPR008936">
    <property type="entry name" value="Rho_GTPase_activation_prot"/>
</dbReference>
<dbReference type="PROSITE" id="PS00509">
    <property type="entry name" value="RAS_GTPASE_ACTIV_1"/>
    <property type="match status" value="1"/>
</dbReference>
<dbReference type="InterPro" id="IPR000593">
    <property type="entry name" value="RasGAP_C"/>
</dbReference>
<dbReference type="PANTHER" id="PTHR14149:SF17">
    <property type="entry name" value="GTPASE-ACTIVATING PROTEIN"/>
    <property type="match status" value="1"/>
</dbReference>
<sequence length="624" mass="71212">MFTLYGNQYENREEHLLLTMFQSVLSAQFETTTDFGSLLRANTPVSRMMTTYTRRGPGQGYLKTVLAERINSLIEHKDLNLEINPLKVYDQMIQQIEDETGSLPEDLPGDLGRGSGGEHGCAEHYCATSSHADGDSQQLPDDDYGEYRQRPVRIRWICKQIRSLTKRKYQDATDIAICSLIGGFFFLRFINPAIVTPQAYMLIDNLPTTAKYPRRTLTLIAKMLQNLANKPSYSKEAYMMSLNPFVESNKARINKFLNLLCEVKDFYESLEMDQYMALSKKDLQINITLNELYNTHSLLVSHLDHLAKDERQHLRILLEELGAAPAQVPRKENRTIELPLYSRWEIPIQDITTALMAENNLTQNDILYMETKSIFVQLIRSIPQLTEKRPMNLVQIAERAATAKDAVLVRKGLKVKEMLRELEEIKLCDRKDGHKLLVDEIAAELTHLGNMREKVLLETKSLESVYKTIGDHNNYLRSQLEQYKAYLQNVRITSTANQKGKTVGAGVGVVSVDGKEKKAAKPQALGPYKFSHAQFEKDGVIVDTNVPENRRANIFFQIVSPSPGTFIIALHYKGREKAILEMDLKIDDLLEKQKDNVPTLDLEYVQLSVSKTLAMLNKTFARRK</sequence>
<comment type="caution">
    <text evidence="2">The sequence shown here is derived from an EMBL/GenBank/DDBJ whole genome shotgun (WGS) entry which is preliminary data.</text>
</comment>
<dbReference type="PANTHER" id="PTHR14149">
    <property type="entry name" value="RAS GTPASE-ACTIVATING PROTEIN WITH IQ MOTIF"/>
    <property type="match status" value="1"/>
</dbReference>
<organism evidence="2 3">
    <name type="scientific">Puccinia coronata f. sp. avenae</name>
    <dbReference type="NCBI Taxonomy" id="200324"/>
    <lineage>
        <taxon>Eukaryota</taxon>
        <taxon>Fungi</taxon>
        <taxon>Dikarya</taxon>
        <taxon>Basidiomycota</taxon>
        <taxon>Pucciniomycotina</taxon>
        <taxon>Pucciniomycetes</taxon>
        <taxon>Pucciniales</taxon>
        <taxon>Pucciniaceae</taxon>
        <taxon>Puccinia</taxon>
    </lineage>
</organism>
<keyword evidence="3" id="KW-1185">Reference proteome</keyword>
<dbReference type="Pfam" id="PF03836">
    <property type="entry name" value="RasGAP_C"/>
    <property type="match status" value="1"/>
</dbReference>
<dbReference type="GO" id="GO:0046580">
    <property type="term" value="P:negative regulation of Ras protein signal transduction"/>
    <property type="evidence" value="ECO:0007669"/>
    <property type="project" value="TreeGrafter"/>
</dbReference>
<dbReference type="STRING" id="200324.A0A2N5TS46"/>
<evidence type="ECO:0000313" key="3">
    <source>
        <dbReference type="Proteomes" id="UP000235388"/>
    </source>
</evidence>
<dbReference type="InterPro" id="IPR023152">
    <property type="entry name" value="RasGAP_CS"/>
</dbReference>
<dbReference type="AlphaFoldDB" id="A0A2N5TS46"/>
<reference evidence="2 3" key="1">
    <citation type="submission" date="2017-11" db="EMBL/GenBank/DDBJ databases">
        <title>De novo assembly and phasing of dikaryotic genomes from two isolates of Puccinia coronata f. sp. avenae, the causal agent of oat crown rust.</title>
        <authorList>
            <person name="Miller M.E."/>
            <person name="Zhang Y."/>
            <person name="Omidvar V."/>
            <person name="Sperschneider J."/>
            <person name="Schwessinger B."/>
            <person name="Raley C."/>
            <person name="Palmer J.M."/>
            <person name="Garnica D."/>
            <person name="Upadhyaya N."/>
            <person name="Rathjen J."/>
            <person name="Taylor J.M."/>
            <person name="Park R.F."/>
            <person name="Dodds P.N."/>
            <person name="Hirsch C.D."/>
            <person name="Kianian S.F."/>
            <person name="Figueroa M."/>
        </authorList>
    </citation>
    <scope>NUCLEOTIDE SEQUENCE [LARGE SCALE GENOMIC DNA]</scope>
    <source>
        <strain evidence="2">12NC29</strain>
    </source>
</reference>
<dbReference type="EMBL" id="PGCJ01000448">
    <property type="protein sequence ID" value="PLW28320.1"/>
    <property type="molecule type" value="Genomic_DNA"/>
</dbReference>
<dbReference type="Proteomes" id="UP000235388">
    <property type="component" value="Unassembled WGS sequence"/>
</dbReference>
<evidence type="ECO:0000259" key="1">
    <source>
        <dbReference type="PROSITE" id="PS50018"/>
    </source>
</evidence>
<dbReference type="SUPFAM" id="SSF143885">
    <property type="entry name" value="RGC domain-like"/>
    <property type="match status" value="1"/>
</dbReference>
<dbReference type="SUPFAM" id="SSF48350">
    <property type="entry name" value="GTPase activation domain, GAP"/>
    <property type="match status" value="1"/>
</dbReference>
<dbReference type="CDD" id="cd05132">
    <property type="entry name" value="RasGAP_GAPA"/>
    <property type="match status" value="1"/>
</dbReference>
<feature type="domain" description="Ras-GAP" evidence="1">
    <location>
        <begin position="12"/>
        <end position="229"/>
    </location>
</feature>
<dbReference type="SMART" id="SM00323">
    <property type="entry name" value="RasGAP"/>
    <property type="match status" value="1"/>
</dbReference>
<evidence type="ECO:0000313" key="2">
    <source>
        <dbReference type="EMBL" id="PLW28320.1"/>
    </source>
</evidence>